<evidence type="ECO:0008006" key="3">
    <source>
        <dbReference type="Google" id="ProtNLM"/>
    </source>
</evidence>
<dbReference type="InterPro" id="IPR029060">
    <property type="entry name" value="PIN-like_dom_sf"/>
</dbReference>
<sequence>MKYLLDANTYIEAKNRYYGMDFCPAYWDWLDAEFETGNIASIDAVRLELEKGNKEDELRIWCKSHRAHFIANNDAATQTILADIVNYLMTHEYNVGNRDGFIQGADPWLIAKAKASGATVVSHEAQRVPQTKKVKVPNICAEFGVPCITTFELLRILNARFVSA</sequence>
<dbReference type="InterPro" id="IPR016541">
    <property type="entry name" value="UCP008505"/>
</dbReference>
<dbReference type="SUPFAM" id="SSF88723">
    <property type="entry name" value="PIN domain-like"/>
    <property type="match status" value="1"/>
</dbReference>
<dbReference type="eggNOG" id="COG1487">
    <property type="taxonomic scope" value="Bacteria"/>
</dbReference>
<accession>M5DZD9</accession>
<organism evidence="1 2">
    <name type="scientific">Thalassolituus oleivorans MIL-1</name>
    <dbReference type="NCBI Taxonomy" id="1298593"/>
    <lineage>
        <taxon>Bacteria</taxon>
        <taxon>Pseudomonadati</taxon>
        <taxon>Pseudomonadota</taxon>
        <taxon>Gammaproteobacteria</taxon>
        <taxon>Oceanospirillales</taxon>
        <taxon>Oceanospirillaceae</taxon>
        <taxon>Thalassolituus</taxon>
    </lineage>
</organism>
<gene>
    <name evidence="1" type="ORF">TOL_0432</name>
</gene>
<dbReference type="KEGG" id="tol:TOL_0432"/>
<dbReference type="Pfam" id="PF14367">
    <property type="entry name" value="DUF4411"/>
    <property type="match status" value="1"/>
</dbReference>
<name>M5DZD9_9GAMM</name>
<reference evidence="1 2" key="1">
    <citation type="journal article" date="2013" name="Genome Announc.">
        <title>Genome Sequence of Thalassolituus oleivorans MIL-1 (DSM 14913T).</title>
        <authorList>
            <person name="Golyshin P.N."/>
            <person name="Werner J."/>
            <person name="Chernikova T.N."/>
            <person name="Tran H."/>
            <person name="Ferrer M."/>
            <person name="Yakimov M.M."/>
            <person name="Teeling H."/>
            <person name="Golyshina O.V."/>
        </authorList>
    </citation>
    <scope>NUCLEOTIDE SEQUENCE [LARGE SCALE GENOMIC DNA]</scope>
    <source>
        <strain evidence="1 2">MIL-1</strain>
    </source>
</reference>
<dbReference type="PIRSF" id="PIRSF008505">
    <property type="entry name" value="UCP008505"/>
    <property type="match status" value="1"/>
</dbReference>
<proteinExistence type="predicted"/>
<evidence type="ECO:0000313" key="1">
    <source>
        <dbReference type="EMBL" id="CCU70874.1"/>
    </source>
</evidence>
<protein>
    <recommendedName>
        <fullName evidence="3">DUF4411 family protein</fullName>
    </recommendedName>
</protein>
<dbReference type="PATRIC" id="fig|1298593.3.peg.415"/>
<keyword evidence="2" id="KW-1185">Reference proteome</keyword>
<dbReference type="AlphaFoldDB" id="M5DZD9"/>
<evidence type="ECO:0000313" key="2">
    <source>
        <dbReference type="Proteomes" id="UP000011866"/>
    </source>
</evidence>
<dbReference type="HOGENOM" id="CLU_116293_0_1_6"/>
<dbReference type="Proteomes" id="UP000011866">
    <property type="component" value="Chromosome"/>
</dbReference>
<dbReference type="EMBL" id="HF680312">
    <property type="protein sequence ID" value="CCU70874.1"/>
    <property type="molecule type" value="Genomic_DNA"/>
</dbReference>
<dbReference type="RefSeq" id="WP_015485614.1">
    <property type="nucleotide sequence ID" value="NC_020888.1"/>
</dbReference>
<dbReference type="GeneID" id="79175424"/>